<evidence type="ECO:0000256" key="3">
    <source>
        <dbReference type="ARBA" id="ARBA00022475"/>
    </source>
</evidence>
<dbReference type="Gene3D" id="3.40.50.12790">
    <property type="entry name" value="FHIPEP family, domain 4"/>
    <property type="match status" value="1"/>
</dbReference>
<comment type="caution">
    <text evidence="8">The sequence shown here is derived from an EMBL/GenBank/DDBJ whole genome shotgun (WGS) entry which is preliminary data.</text>
</comment>
<name>A0AAF1JZA0_9PROT</name>
<keyword evidence="6 7" id="KW-0472">Membrane</keyword>
<evidence type="ECO:0000256" key="6">
    <source>
        <dbReference type="ARBA" id="ARBA00023136"/>
    </source>
</evidence>
<protein>
    <recommendedName>
        <fullName evidence="7">Flagellar biosynthesis protein FlhA</fullName>
    </recommendedName>
</protein>
<dbReference type="PANTHER" id="PTHR30161">
    <property type="entry name" value="FLAGELLAR EXPORT PROTEIN, MEMBRANE FLHA SUBUNIT-RELATED"/>
    <property type="match status" value="1"/>
</dbReference>
<evidence type="ECO:0000313" key="8">
    <source>
        <dbReference type="EMBL" id="MBR0657604.1"/>
    </source>
</evidence>
<proteinExistence type="inferred from homology"/>
<feature type="transmembrane region" description="Helical" evidence="7">
    <location>
        <begin position="45"/>
        <end position="62"/>
    </location>
</feature>
<organism evidence="8 9">
    <name type="scientific">Plastoroseomonas arctica</name>
    <dbReference type="NCBI Taxonomy" id="1509237"/>
    <lineage>
        <taxon>Bacteria</taxon>
        <taxon>Pseudomonadati</taxon>
        <taxon>Pseudomonadota</taxon>
        <taxon>Alphaproteobacteria</taxon>
        <taxon>Acetobacterales</taxon>
        <taxon>Acetobacteraceae</taxon>
        <taxon>Plastoroseomonas</taxon>
    </lineage>
</organism>
<dbReference type="InterPro" id="IPR042193">
    <property type="entry name" value="FHIPEP_3"/>
</dbReference>
<reference evidence="8" key="2">
    <citation type="journal article" date="2021" name="Syst. Appl. Microbiol.">
        <title>Roseomonas hellenica sp. nov., isolated from roots of wild-growing Alkanna tinctoria.</title>
        <authorList>
            <person name="Rat A."/>
            <person name="Naranjo H.D."/>
            <person name="Lebbe L."/>
            <person name="Cnockaert M."/>
            <person name="Krigas N."/>
            <person name="Grigoriadou K."/>
            <person name="Maloupa E."/>
            <person name="Willems A."/>
        </authorList>
    </citation>
    <scope>NUCLEOTIDE SEQUENCE</scope>
    <source>
        <strain evidence="8">LMG 28251</strain>
    </source>
</reference>
<dbReference type="AlphaFoldDB" id="A0AAF1JZA0"/>
<evidence type="ECO:0000313" key="9">
    <source>
        <dbReference type="Proteomes" id="UP001196068"/>
    </source>
</evidence>
<keyword evidence="8" id="KW-0282">Flagellum</keyword>
<accession>A0AAF1JZA0</accession>
<evidence type="ECO:0000256" key="2">
    <source>
        <dbReference type="ARBA" id="ARBA00008835"/>
    </source>
</evidence>
<dbReference type="InterPro" id="IPR006301">
    <property type="entry name" value="FlhA"/>
</dbReference>
<sequence length="688" mass="72625">MGAIALPGWMGRMNPGSDVALALGVAALLVVLVVPLPVILLDLGLAFSITVSVLVLMTALFLRRPLDFTSFPTLLLLTTLLRLALNVATTRTILTHGHEGREAAGHVVSAFGGFLMGGDVVVGFIVFAILLVVNFMVVSKGSGRIAEVAARFSLDAMPGKQMAIDADLSAGLCDEPTARLRRRELEEETGFYGAMDGAAKFVRGDAIAGLIITVINLIGGIAIGVARQGMSFGDAVETFTILTVGDGLVSQIPALLVSIAAGIVVTKGSGEGSPDKALVGQLGQGWKPMALAGGGAAMMGLLPGMPLLPFLGLAGLAGYVAWQRRAADESEAIARDAPPPASTAEAPLSETMRIDLLRLELGYGLLSLAAGEAPRLTEQIKGLRRAIAQEMGFVLPSVRVQDNLQLPPDTYVIRLKEVEAGRGQLRPPMLLAIDPGGNVPDLPGHRTTEPSFGLPALWIEELHREDALARGATVVDCAGVVATHLTEIVRENMAELLSFAETQKLLDDMPREQQKLVADLVPTQMSVGGVQRLLQSLLAERVSIRDLPTVLEGIQEACAGGARAVPAITGVVRARLARQITDAARGPQGYVPMITLSVDWETAFAEALTGPAEERLLAMAPSRLGEFMQRLRDVFDAAAAAGEQPVLVCSSGIRAHVRAIVERFRPATVVLAQNEIHARARIRTIASL</sequence>
<dbReference type="PRINTS" id="PR00949">
    <property type="entry name" value="TYPE3IMAPROT"/>
</dbReference>
<keyword evidence="8" id="KW-0969">Cilium</keyword>
<keyword evidence="7" id="KW-1005">Bacterial flagellum biogenesis</keyword>
<dbReference type="GO" id="GO:0005886">
    <property type="term" value="C:plasma membrane"/>
    <property type="evidence" value="ECO:0007669"/>
    <property type="project" value="UniProtKB-SubCell"/>
</dbReference>
<dbReference type="Proteomes" id="UP001196068">
    <property type="component" value="Unassembled WGS sequence"/>
</dbReference>
<evidence type="ECO:0000256" key="1">
    <source>
        <dbReference type="ARBA" id="ARBA00004651"/>
    </source>
</evidence>
<comment type="caution">
    <text evidence="7">Lacks conserved residue(s) required for the propagation of feature annotation.</text>
</comment>
<dbReference type="InterPro" id="IPR001712">
    <property type="entry name" value="T3SS_FHIPEP"/>
</dbReference>
<gene>
    <name evidence="7 8" type="primary">flhA</name>
    <name evidence="8" type="ORF">GXW79_21190</name>
</gene>
<keyword evidence="8" id="KW-0966">Cell projection</keyword>
<dbReference type="GO" id="GO:0044780">
    <property type="term" value="P:bacterial-type flagellum assembly"/>
    <property type="evidence" value="ECO:0007669"/>
    <property type="project" value="InterPro"/>
</dbReference>
<feature type="transmembrane region" description="Helical" evidence="7">
    <location>
        <begin position="207"/>
        <end position="228"/>
    </location>
</feature>
<evidence type="ECO:0000256" key="4">
    <source>
        <dbReference type="ARBA" id="ARBA00022692"/>
    </source>
</evidence>
<feature type="transmembrane region" description="Helical" evidence="7">
    <location>
        <begin position="289"/>
        <end position="322"/>
    </location>
</feature>
<keyword evidence="7" id="KW-1006">Bacterial flagellum protein export</keyword>
<feature type="transmembrane region" description="Helical" evidence="7">
    <location>
        <begin position="114"/>
        <end position="137"/>
    </location>
</feature>
<keyword evidence="3 7" id="KW-1003">Cell membrane</keyword>
<dbReference type="InterPro" id="IPR042194">
    <property type="entry name" value="FHIPEP_1"/>
</dbReference>
<feature type="transmembrane region" description="Helical" evidence="7">
    <location>
        <begin position="19"/>
        <end position="39"/>
    </location>
</feature>
<keyword evidence="7" id="KW-0813">Transport</keyword>
<evidence type="ECO:0000256" key="5">
    <source>
        <dbReference type="ARBA" id="ARBA00022989"/>
    </source>
</evidence>
<dbReference type="PIRSF" id="PIRSF005419">
    <property type="entry name" value="FlhA"/>
    <property type="match status" value="1"/>
</dbReference>
<dbReference type="PROSITE" id="PS00994">
    <property type="entry name" value="FHIPEP"/>
    <property type="match status" value="1"/>
</dbReference>
<keyword evidence="7" id="KW-0653">Protein transport</keyword>
<keyword evidence="4 7" id="KW-0812">Transmembrane</keyword>
<dbReference type="Gene3D" id="3.40.30.60">
    <property type="entry name" value="FHIPEP family, domain 1"/>
    <property type="match status" value="1"/>
</dbReference>
<dbReference type="EMBL" id="JAAEDH010000047">
    <property type="protein sequence ID" value="MBR0657604.1"/>
    <property type="molecule type" value="Genomic_DNA"/>
</dbReference>
<dbReference type="InterPro" id="IPR025505">
    <property type="entry name" value="FHIPEP_CS"/>
</dbReference>
<comment type="similarity">
    <text evidence="2 7">Belongs to the FHIPEP (flagella/HR/invasion proteins export pore) family.</text>
</comment>
<comment type="function">
    <text evidence="7">Required for formation of the rod structure of the flagellar apparatus. Together with FliI and FliH, may constitute the export apparatus of flagellin.</text>
</comment>
<dbReference type="Gene3D" id="1.10.8.540">
    <property type="entry name" value="FHIPEP family, domain 3"/>
    <property type="match status" value="1"/>
</dbReference>
<keyword evidence="9" id="KW-1185">Reference proteome</keyword>
<dbReference type="InterPro" id="IPR042196">
    <property type="entry name" value="FHIPEP_4"/>
</dbReference>
<evidence type="ECO:0000256" key="7">
    <source>
        <dbReference type="RuleBase" id="RU364093"/>
    </source>
</evidence>
<reference evidence="8" key="1">
    <citation type="submission" date="2020-01" db="EMBL/GenBank/DDBJ databases">
        <authorList>
            <person name="Rat A."/>
        </authorList>
    </citation>
    <scope>NUCLEOTIDE SEQUENCE</scope>
    <source>
        <strain evidence="8">LMG 28251</strain>
    </source>
</reference>
<keyword evidence="5 7" id="KW-1133">Transmembrane helix</keyword>
<dbReference type="PANTHER" id="PTHR30161:SF1">
    <property type="entry name" value="FLAGELLAR BIOSYNTHESIS PROTEIN FLHA-RELATED"/>
    <property type="match status" value="1"/>
</dbReference>
<feature type="transmembrane region" description="Helical" evidence="7">
    <location>
        <begin position="248"/>
        <end position="268"/>
    </location>
</feature>
<dbReference type="NCBIfam" id="TIGR01398">
    <property type="entry name" value="FlhA"/>
    <property type="match status" value="1"/>
</dbReference>
<dbReference type="Pfam" id="PF00771">
    <property type="entry name" value="FHIPEP"/>
    <property type="match status" value="1"/>
</dbReference>
<dbReference type="RefSeq" id="WP_211876463.1">
    <property type="nucleotide sequence ID" value="NZ_JAAEDH010000047.1"/>
</dbReference>
<dbReference type="GO" id="GO:0009306">
    <property type="term" value="P:protein secretion"/>
    <property type="evidence" value="ECO:0007669"/>
    <property type="project" value="InterPro"/>
</dbReference>
<comment type="subcellular location">
    <subcellularLocation>
        <location evidence="1 7">Cell membrane</location>
        <topology evidence="1 7">Multi-pass membrane protein</topology>
    </subcellularLocation>
</comment>